<dbReference type="EMBL" id="WJBC01000011">
    <property type="protein sequence ID" value="MBC3804578.1"/>
    <property type="molecule type" value="Genomic_DNA"/>
</dbReference>
<reference evidence="1 2" key="1">
    <citation type="journal article" date="2020" name="mSystems">
        <title>Defining Genomic and Predicted Metabolic Features of the Acetobacterium Genus.</title>
        <authorList>
            <person name="Ross D.E."/>
            <person name="Marshall C.W."/>
            <person name="Gulliver D."/>
            <person name="May H.D."/>
            <person name="Norman R.S."/>
        </authorList>
    </citation>
    <scope>NUCLEOTIDE SEQUENCE [LARGE SCALE GENOMIC DNA]</scope>
    <source>
        <strain evidence="1 2">DSM 8238</strain>
    </source>
</reference>
<dbReference type="RefSeq" id="WP_186842460.1">
    <property type="nucleotide sequence ID" value="NZ_WJBC01000011.1"/>
</dbReference>
<comment type="caution">
    <text evidence="1">The sequence shown here is derived from an EMBL/GenBank/DDBJ whole genome shotgun (WGS) entry which is preliminary data.</text>
</comment>
<sequence>MNIKKIYFQDGSEFETDSDKIGRVKLLLDYPMLSGYVVIKYFDEVSFHRVDQIKLIVTEVK</sequence>
<evidence type="ECO:0000313" key="2">
    <source>
        <dbReference type="Proteomes" id="UP000603234"/>
    </source>
</evidence>
<accession>A0ABR6WVM9</accession>
<protein>
    <submittedName>
        <fullName evidence="1">Uncharacterized protein</fullName>
    </submittedName>
</protein>
<proteinExistence type="predicted"/>
<evidence type="ECO:0000313" key="1">
    <source>
        <dbReference type="EMBL" id="MBC3804578.1"/>
    </source>
</evidence>
<organism evidence="1 2">
    <name type="scientific">Acetobacterium fimetarium</name>
    <dbReference type="NCBI Taxonomy" id="52691"/>
    <lineage>
        <taxon>Bacteria</taxon>
        <taxon>Bacillati</taxon>
        <taxon>Bacillota</taxon>
        <taxon>Clostridia</taxon>
        <taxon>Eubacteriales</taxon>
        <taxon>Eubacteriaceae</taxon>
        <taxon>Acetobacterium</taxon>
    </lineage>
</organism>
<name>A0ABR6WVM9_9FIRM</name>
<dbReference type="Proteomes" id="UP000603234">
    <property type="component" value="Unassembled WGS sequence"/>
</dbReference>
<keyword evidence="2" id="KW-1185">Reference proteome</keyword>
<gene>
    <name evidence="1" type="ORF">GH808_09060</name>
</gene>